<feature type="region of interest" description="Disordered" evidence="1">
    <location>
        <begin position="1"/>
        <end position="43"/>
    </location>
</feature>
<evidence type="ECO:0000256" key="1">
    <source>
        <dbReference type="SAM" id="MobiDB-lite"/>
    </source>
</evidence>
<dbReference type="Proteomes" id="UP000292957">
    <property type="component" value="Unassembled WGS sequence"/>
</dbReference>
<reference evidence="2" key="1">
    <citation type="submission" date="2019-01" db="EMBL/GenBank/DDBJ databases">
        <title>Draft genome sequences of three monokaryotic isolates of the white-rot basidiomycete fungus Dichomitus squalens.</title>
        <authorList>
            <consortium name="DOE Joint Genome Institute"/>
            <person name="Lopez S.C."/>
            <person name="Andreopoulos B."/>
            <person name="Pangilinan J."/>
            <person name="Lipzen A."/>
            <person name="Riley R."/>
            <person name="Ahrendt S."/>
            <person name="Ng V."/>
            <person name="Barry K."/>
            <person name="Daum C."/>
            <person name="Grigoriev I.V."/>
            <person name="Hilden K.S."/>
            <person name="Makela M.R."/>
            <person name="de Vries R.P."/>
        </authorList>
    </citation>
    <scope>NUCLEOTIDE SEQUENCE [LARGE SCALE GENOMIC DNA]</scope>
    <source>
        <strain evidence="2">OM18370.1</strain>
    </source>
</reference>
<dbReference type="AlphaFoldDB" id="A0A4Q9MI38"/>
<protein>
    <submittedName>
        <fullName evidence="2">Uncharacterized protein</fullName>
    </submittedName>
</protein>
<gene>
    <name evidence="2" type="ORF">BD311DRAFT_808868</name>
</gene>
<feature type="compositionally biased region" description="Polar residues" evidence="1">
    <location>
        <begin position="1"/>
        <end position="12"/>
    </location>
</feature>
<evidence type="ECO:0000313" key="2">
    <source>
        <dbReference type="EMBL" id="TBU25822.1"/>
    </source>
</evidence>
<sequence length="112" mass="12727">MSDTSYSRSASPASIGYEQEEDEVEDSLMVEDEPGPSNSHLAPTYFYAERRLANQEPLQLSLGRLQMEPQEDLPIFERLRKAVSRVPSPGHEESEEIYLPAPSEYKGKKRLL</sequence>
<feature type="compositionally biased region" description="Acidic residues" evidence="1">
    <location>
        <begin position="18"/>
        <end position="34"/>
    </location>
</feature>
<organism evidence="2">
    <name type="scientific">Dichomitus squalens</name>
    <dbReference type="NCBI Taxonomy" id="114155"/>
    <lineage>
        <taxon>Eukaryota</taxon>
        <taxon>Fungi</taxon>
        <taxon>Dikarya</taxon>
        <taxon>Basidiomycota</taxon>
        <taxon>Agaricomycotina</taxon>
        <taxon>Agaricomycetes</taxon>
        <taxon>Polyporales</taxon>
        <taxon>Polyporaceae</taxon>
        <taxon>Dichomitus</taxon>
    </lineage>
</organism>
<name>A0A4Q9MI38_9APHY</name>
<dbReference type="EMBL" id="ML143454">
    <property type="protein sequence ID" value="TBU25822.1"/>
    <property type="molecule type" value="Genomic_DNA"/>
</dbReference>
<proteinExistence type="predicted"/>
<accession>A0A4Q9MI38</accession>